<dbReference type="PANTHER" id="PTHR12918:SF1">
    <property type="entry name" value="CYSTEINE DIOXYGENASE TYPE 1"/>
    <property type="match status" value="1"/>
</dbReference>
<evidence type="ECO:0000256" key="1">
    <source>
        <dbReference type="ARBA" id="ARBA00006622"/>
    </source>
</evidence>
<dbReference type="GO" id="GO:0017172">
    <property type="term" value="F:cysteine dioxygenase activity"/>
    <property type="evidence" value="ECO:0007669"/>
    <property type="project" value="UniProtKB-EC"/>
</dbReference>
<evidence type="ECO:0000256" key="5">
    <source>
        <dbReference type="ARBA" id="ARBA00023004"/>
    </source>
</evidence>
<dbReference type="CDD" id="cd10548">
    <property type="entry name" value="cupin_CDO"/>
    <property type="match status" value="1"/>
</dbReference>
<accession>A0A075HTJ9</accession>
<evidence type="ECO:0000313" key="6">
    <source>
        <dbReference type="EMBL" id="AIF19104.1"/>
    </source>
</evidence>
<sequence length="193" mass="21331">MARGNHHFPLPAVGLWGQPMVVQVVLGESELNHLTSCCKGLEGLLEWLDSIDRRPGLAELDVRLAGLPVNVEELRKHIGYSEEGYQRNVLKKNENYELVAISWTPGQATPIHDHMGSDCAFLIVDGTSTETIYVTNSEGFAVPQSVRTYATGEVCASSEPDIHRISNEESCELINLHVYTPPLSEFGIYQPAE</sequence>
<dbReference type="Pfam" id="PF05995">
    <property type="entry name" value="CDO_I"/>
    <property type="match status" value="1"/>
</dbReference>
<evidence type="ECO:0000256" key="2">
    <source>
        <dbReference type="ARBA" id="ARBA00022723"/>
    </source>
</evidence>
<keyword evidence="2" id="KW-0479">Metal-binding</keyword>
<dbReference type="InterPro" id="IPR011051">
    <property type="entry name" value="RmlC_Cupin_sf"/>
</dbReference>
<dbReference type="GO" id="GO:0008198">
    <property type="term" value="F:ferrous iron binding"/>
    <property type="evidence" value="ECO:0007669"/>
    <property type="project" value="TreeGrafter"/>
</dbReference>
<name>A0A075HTJ9_9EURY</name>
<dbReference type="InterPro" id="IPR010300">
    <property type="entry name" value="CDO_1"/>
</dbReference>
<dbReference type="InterPro" id="IPR014710">
    <property type="entry name" value="RmlC-like_jellyroll"/>
</dbReference>
<dbReference type="AlphaFoldDB" id="A0A075HTJ9"/>
<evidence type="ECO:0000256" key="4">
    <source>
        <dbReference type="ARBA" id="ARBA00023002"/>
    </source>
</evidence>
<dbReference type="Gene3D" id="2.60.120.10">
    <property type="entry name" value="Jelly Rolls"/>
    <property type="match status" value="1"/>
</dbReference>
<reference evidence="6" key="1">
    <citation type="journal article" date="2014" name="Genome Biol. Evol.">
        <title>Pangenome evidence for extensive interdomain horizontal transfer affecting lineage core and shell genes in uncultured planktonic thaumarchaeota and euryarchaeota.</title>
        <authorList>
            <person name="Deschamps P."/>
            <person name="Zivanovic Y."/>
            <person name="Moreira D."/>
            <person name="Rodriguez-Valera F."/>
            <person name="Lopez-Garcia P."/>
        </authorList>
    </citation>
    <scope>NUCLEOTIDE SEQUENCE</scope>
</reference>
<dbReference type="EC" id="1.13.11.20" evidence="6"/>
<gene>
    <name evidence="6" type="primary">CDO1</name>
</gene>
<keyword evidence="3 6" id="KW-0223">Dioxygenase</keyword>
<keyword evidence="5" id="KW-0408">Iron</keyword>
<protein>
    <submittedName>
        <fullName evidence="6">Cysteine dioxygenase (CDO1)</fullName>
        <ecNumber evidence="6">1.13.11.20</ecNumber>
    </submittedName>
</protein>
<dbReference type="SUPFAM" id="SSF51182">
    <property type="entry name" value="RmlC-like cupins"/>
    <property type="match status" value="1"/>
</dbReference>
<evidence type="ECO:0000256" key="3">
    <source>
        <dbReference type="ARBA" id="ARBA00022964"/>
    </source>
</evidence>
<dbReference type="EMBL" id="KF901129">
    <property type="protein sequence ID" value="AIF19104.1"/>
    <property type="molecule type" value="Genomic_DNA"/>
</dbReference>
<keyword evidence="4 6" id="KW-0560">Oxidoreductase</keyword>
<comment type="similarity">
    <text evidence="1">Belongs to the cysteine dioxygenase family.</text>
</comment>
<dbReference type="PANTHER" id="PTHR12918">
    <property type="entry name" value="CYSTEINE DIOXYGENASE"/>
    <property type="match status" value="1"/>
</dbReference>
<organism evidence="6">
    <name type="scientific">uncultured marine group II/III euryarchaeote KM3_85_D06</name>
    <dbReference type="NCBI Taxonomy" id="1456528"/>
    <lineage>
        <taxon>Archaea</taxon>
        <taxon>Methanobacteriati</taxon>
        <taxon>Methanobacteriota</taxon>
        <taxon>environmental samples</taxon>
    </lineage>
</organism>
<proteinExistence type="inferred from homology"/>